<keyword evidence="3" id="KW-1185">Reference proteome</keyword>
<evidence type="ECO:0000313" key="2">
    <source>
        <dbReference type="EMBL" id="GGC76774.1"/>
    </source>
</evidence>
<dbReference type="Proteomes" id="UP000637423">
    <property type="component" value="Unassembled WGS sequence"/>
</dbReference>
<gene>
    <name evidence="2" type="ORF">GCM10011396_24970</name>
</gene>
<reference evidence="2" key="2">
    <citation type="submission" date="2020-09" db="EMBL/GenBank/DDBJ databases">
        <authorList>
            <person name="Sun Q."/>
            <person name="Zhou Y."/>
        </authorList>
    </citation>
    <scope>NUCLEOTIDE SEQUENCE</scope>
    <source>
        <strain evidence="2">CGMCC 1.10998</strain>
    </source>
</reference>
<proteinExistence type="predicted"/>
<dbReference type="Pfam" id="PF14065">
    <property type="entry name" value="Pvc16_N"/>
    <property type="match status" value="1"/>
</dbReference>
<dbReference type="EMBL" id="BMED01000002">
    <property type="protein sequence ID" value="GGC76774.1"/>
    <property type="molecule type" value="Genomic_DNA"/>
</dbReference>
<evidence type="ECO:0000259" key="1">
    <source>
        <dbReference type="Pfam" id="PF14065"/>
    </source>
</evidence>
<accession>A0A916ULV6</accession>
<organism evidence="2 3">
    <name type="scientific">Undibacterium terreum</name>
    <dbReference type="NCBI Taxonomy" id="1224302"/>
    <lineage>
        <taxon>Bacteria</taxon>
        <taxon>Pseudomonadati</taxon>
        <taxon>Pseudomonadota</taxon>
        <taxon>Betaproteobacteria</taxon>
        <taxon>Burkholderiales</taxon>
        <taxon>Oxalobacteraceae</taxon>
        <taxon>Undibacterium</taxon>
    </lineage>
</organism>
<protein>
    <recommendedName>
        <fullName evidence="1">Pvc16 N-terminal domain-containing protein</fullName>
    </recommendedName>
</protein>
<dbReference type="AlphaFoldDB" id="A0A916ULV6"/>
<reference evidence="2" key="1">
    <citation type="journal article" date="2014" name="Int. J. Syst. Evol. Microbiol.">
        <title>Complete genome sequence of Corynebacterium casei LMG S-19264T (=DSM 44701T), isolated from a smear-ripened cheese.</title>
        <authorList>
            <consortium name="US DOE Joint Genome Institute (JGI-PGF)"/>
            <person name="Walter F."/>
            <person name="Albersmeier A."/>
            <person name="Kalinowski J."/>
            <person name="Ruckert C."/>
        </authorList>
    </citation>
    <scope>NUCLEOTIDE SEQUENCE</scope>
    <source>
        <strain evidence="2">CGMCC 1.10998</strain>
    </source>
</reference>
<dbReference type="InterPro" id="IPR025351">
    <property type="entry name" value="Pvc16_N"/>
</dbReference>
<evidence type="ECO:0000313" key="3">
    <source>
        <dbReference type="Proteomes" id="UP000637423"/>
    </source>
</evidence>
<dbReference type="RefSeq" id="WP_188566365.1">
    <property type="nucleotide sequence ID" value="NZ_BMED01000002.1"/>
</dbReference>
<comment type="caution">
    <text evidence="2">The sequence shown here is derived from an EMBL/GenBank/DDBJ whole genome shotgun (WGS) entry which is preliminary data.</text>
</comment>
<sequence length="191" mass="21342">MISAALSHLASQLNQQFKNNFQLIEDVVVVSNLVELDGSVAPGANNKLVLTLVNIEKDTMPFRPDPMTRSRDQRQLQYSAPLYLNLYLMMSANFGAGNYAESLKYISHAIGFFQQRPVFDQQNSPGLDARIEKLILDIENLGIPDLNNLWSLLGGRYLPSMFYKLRMITVDAAAITGQLPVVTDLQHSAEN</sequence>
<feature type="domain" description="Pvc16 N-terminal" evidence="1">
    <location>
        <begin position="8"/>
        <end position="183"/>
    </location>
</feature>
<name>A0A916ULV6_9BURK</name>